<dbReference type="OrthoDB" id="1721884at2759"/>
<evidence type="ECO:0000313" key="5">
    <source>
        <dbReference type="EMBL" id="KAJ8441514.1"/>
    </source>
</evidence>
<evidence type="ECO:0000256" key="3">
    <source>
        <dbReference type="SAM" id="Phobius"/>
    </source>
</evidence>
<dbReference type="GO" id="GO:0051603">
    <property type="term" value="P:proteolysis involved in protein catabolic process"/>
    <property type="evidence" value="ECO:0007669"/>
    <property type="project" value="TreeGrafter"/>
</dbReference>
<evidence type="ECO:0000256" key="2">
    <source>
        <dbReference type="ARBA" id="ARBA00022840"/>
    </source>
</evidence>
<dbReference type="AlphaFoldDB" id="A0A9Q1KDI6"/>
<dbReference type="PANTHER" id="PTHR48102:SF7">
    <property type="entry name" value="ATP-DEPENDENT CLP PROTEASE ATP-BINDING SUBUNIT CLPX-LIKE, MITOCHONDRIAL"/>
    <property type="match status" value="1"/>
</dbReference>
<evidence type="ECO:0000259" key="4">
    <source>
        <dbReference type="SMART" id="SM01086"/>
    </source>
</evidence>
<dbReference type="Pfam" id="PF07724">
    <property type="entry name" value="AAA_2"/>
    <property type="match status" value="1"/>
</dbReference>
<gene>
    <name evidence="5" type="ORF">Cgig2_026315</name>
</gene>
<keyword evidence="1" id="KW-0547">Nucleotide-binding</keyword>
<protein>
    <recommendedName>
        <fullName evidence="4">Clp ATPase C-terminal domain-containing protein</fullName>
    </recommendedName>
</protein>
<comment type="caution">
    <text evidence="5">The sequence shown here is derived from an EMBL/GenBank/DDBJ whole genome shotgun (WGS) entry which is preliminary data.</text>
</comment>
<dbReference type="SMART" id="SM01086">
    <property type="entry name" value="ClpB_D2-small"/>
    <property type="match status" value="1"/>
</dbReference>
<feature type="transmembrane region" description="Helical" evidence="3">
    <location>
        <begin position="568"/>
        <end position="589"/>
    </location>
</feature>
<organism evidence="5 6">
    <name type="scientific">Carnegiea gigantea</name>
    <dbReference type="NCBI Taxonomy" id="171969"/>
    <lineage>
        <taxon>Eukaryota</taxon>
        <taxon>Viridiplantae</taxon>
        <taxon>Streptophyta</taxon>
        <taxon>Embryophyta</taxon>
        <taxon>Tracheophyta</taxon>
        <taxon>Spermatophyta</taxon>
        <taxon>Magnoliopsida</taxon>
        <taxon>eudicotyledons</taxon>
        <taxon>Gunneridae</taxon>
        <taxon>Pentapetalae</taxon>
        <taxon>Caryophyllales</taxon>
        <taxon>Cactineae</taxon>
        <taxon>Cactaceae</taxon>
        <taxon>Cactoideae</taxon>
        <taxon>Echinocereeae</taxon>
        <taxon>Carnegiea</taxon>
    </lineage>
</organism>
<dbReference type="GO" id="GO:0005524">
    <property type="term" value="F:ATP binding"/>
    <property type="evidence" value="ECO:0007669"/>
    <property type="project" value="UniProtKB-KW"/>
</dbReference>
<dbReference type="Pfam" id="PF10431">
    <property type="entry name" value="ClpB_D2-small"/>
    <property type="match status" value="1"/>
</dbReference>
<dbReference type="InterPro" id="IPR050052">
    <property type="entry name" value="ATP-dep_Clp_protease_ClpX"/>
</dbReference>
<reference evidence="5" key="1">
    <citation type="submission" date="2022-04" db="EMBL/GenBank/DDBJ databases">
        <title>Carnegiea gigantea Genome sequencing and assembly v2.</title>
        <authorList>
            <person name="Copetti D."/>
            <person name="Sanderson M.J."/>
            <person name="Burquez A."/>
            <person name="Wojciechowski M.F."/>
        </authorList>
    </citation>
    <scope>NUCLEOTIDE SEQUENCE</scope>
    <source>
        <strain evidence="5">SGP5-SGP5p</strain>
        <tissue evidence="5">Aerial part</tissue>
    </source>
</reference>
<accession>A0A9Q1KDI6</accession>
<dbReference type="Gene3D" id="3.40.50.300">
    <property type="entry name" value="P-loop containing nucleotide triphosphate hydrolases"/>
    <property type="match status" value="2"/>
</dbReference>
<dbReference type="Gene3D" id="1.10.8.60">
    <property type="match status" value="1"/>
</dbReference>
<dbReference type="PANTHER" id="PTHR48102">
    <property type="entry name" value="ATP-DEPENDENT CLP PROTEASE ATP-BINDING SUBUNIT CLPX-LIKE, MITOCHONDRIAL-RELATED"/>
    <property type="match status" value="1"/>
</dbReference>
<dbReference type="EMBL" id="JAKOGI010000163">
    <property type="protein sequence ID" value="KAJ8441514.1"/>
    <property type="molecule type" value="Genomic_DNA"/>
</dbReference>
<dbReference type="SUPFAM" id="SSF52540">
    <property type="entry name" value="P-loop containing nucleoside triphosphate hydrolases"/>
    <property type="match status" value="1"/>
</dbReference>
<keyword evidence="2" id="KW-0067">ATP-binding</keyword>
<evidence type="ECO:0000256" key="1">
    <source>
        <dbReference type="ARBA" id="ARBA00022741"/>
    </source>
</evidence>
<dbReference type="FunFam" id="1.10.8.60:FF:000002">
    <property type="entry name" value="ATP-dependent Clp protease ATP-binding subunit ClpX"/>
    <property type="match status" value="1"/>
</dbReference>
<dbReference type="GO" id="GO:0016887">
    <property type="term" value="F:ATP hydrolysis activity"/>
    <property type="evidence" value="ECO:0007669"/>
    <property type="project" value="InterPro"/>
</dbReference>
<dbReference type="InterPro" id="IPR019489">
    <property type="entry name" value="Clp_ATPase_C"/>
</dbReference>
<keyword evidence="3" id="KW-1133">Transmembrane helix</keyword>
<dbReference type="GO" id="GO:0005759">
    <property type="term" value="C:mitochondrial matrix"/>
    <property type="evidence" value="ECO:0007669"/>
    <property type="project" value="TreeGrafter"/>
</dbReference>
<feature type="transmembrane region" description="Helical" evidence="3">
    <location>
        <begin position="595"/>
        <end position="616"/>
    </location>
</feature>
<dbReference type="InterPro" id="IPR027417">
    <property type="entry name" value="P-loop_NTPase"/>
</dbReference>
<feature type="domain" description="Clp ATPase C-terminal" evidence="4">
    <location>
        <begin position="372"/>
        <end position="457"/>
    </location>
</feature>
<proteinExistence type="predicted"/>
<keyword evidence="6" id="KW-1185">Reference proteome</keyword>
<dbReference type="Proteomes" id="UP001153076">
    <property type="component" value="Unassembled WGS sequence"/>
</dbReference>
<keyword evidence="3" id="KW-0472">Membrane</keyword>
<keyword evidence="3" id="KW-0812">Transmembrane</keyword>
<evidence type="ECO:0000313" key="6">
    <source>
        <dbReference type="Proteomes" id="UP001153076"/>
    </source>
</evidence>
<name>A0A9Q1KDI6_9CARY</name>
<dbReference type="InterPro" id="IPR003959">
    <property type="entry name" value="ATPase_AAA_core"/>
</dbReference>
<sequence>MARSFRQGARWVAWLNSNGGFKFNPLSDCRASGQYSLFAFGQESFLETGSGKNNGNDGLNCSDKVEGRIKSMDKRFRLPFWEFLTSSYAGGGSEPPEKWPTENGLTVRSLNNPLFVPGAHITAAGLLGGGGGSGGDPSTWGGSNLGKNLPTPKEITRGLDKFVIGQQRAKKVLSVAVHNHYKRIYHASFKGSQVPTLDVDNDEVELEKSNVLMIGPTGSEFNVEAAQQGIVYIDEIDKITKKAGSSNVGRDVSGEGVQQALLKVLEGTIVDVPTKRVRKHPHGKHIQVDTKDVLFICGGAFVDLERTISERRQDSSIGFGASVRANWKTGGLTSALATSALSESVESCDLIACGLIPEFVGRLPILISLSSLSEDQLVQVLTQPRNALGMQYKKLFDMNNVKLHFTEQALRIIGKKSMAKNTGARGLRTILESVLAEAMYEAGDNKVDAVVVDEESVGSVNSPGCGAKILRGPGALDKYLANVEHRLFVVFHIFEISSAAGGCYVPKTLVCKGDTGLRIILSSLEAGDTVCFNKHEMNGGGRDVEDRGLLWKLPVMSTKELGKIGPGFGFGAGCGFGFGIGLLGGAGFGPGIPGLQFGFGIGIGCGVGLGFGYGVGRGIAYDENKRNEMAALLDELVVNTKKLIVAASKEVDKWRR</sequence>